<dbReference type="InterPro" id="IPR027417">
    <property type="entry name" value="P-loop_NTPase"/>
</dbReference>
<keyword evidence="6" id="KW-0347">Helicase</keyword>
<organism evidence="17 18">
    <name type="scientific">Sulfobacillus harzensis</name>
    <dbReference type="NCBI Taxonomy" id="2729629"/>
    <lineage>
        <taxon>Bacteria</taxon>
        <taxon>Bacillati</taxon>
        <taxon>Bacillota</taxon>
        <taxon>Clostridia</taxon>
        <taxon>Eubacteriales</taxon>
        <taxon>Clostridiales Family XVII. Incertae Sedis</taxon>
        <taxon>Sulfobacillus</taxon>
    </lineage>
</organism>
<evidence type="ECO:0000256" key="1">
    <source>
        <dbReference type="ARBA" id="ARBA00004496"/>
    </source>
</evidence>
<evidence type="ECO:0000256" key="6">
    <source>
        <dbReference type="ARBA" id="ARBA00022806"/>
    </source>
</evidence>
<evidence type="ECO:0000313" key="18">
    <source>
        <dbReference type="Proteomes" id="UP000533476"/>
    </source>
</evidence>
<comment type="subcellular location">
    <subcellularLocation>
        <location evidence="1 13">Cytoplasm</location>
    </subcellularLocation>
</comment>
<dbReference type="EC" id="3.6.4.-" evidence="13"/>
<dbReference type="SMART" id="SM01058">
    <property type="entry name" value="CarD_TRCF"/>
    <property type="match status" value="1"/>
</dbReference>
<dbReference type="SUPFAM" id="SSF141259">
    <property type="entry name" value="CarD-like"/>
    <property type="match status" value="1"/>
</dbReference>
<evidence type="ECO:0000259" key="15">
    <source>
        <dbReference type="PROSITE" id="PS51192"/>
    </source>
</evidence>
<evidence type="ECO:0000256" key="7">
    <source>
        <dbReference type="ARBA" id="ARBA00022840"/>
    </source>
</evidence>
<evidence type="ECO:0000313" key="17">
    <source>
        <dbReference type="EMBL" id="NMP21516.1"/>
    </source>
</evidence>
<proteinExistence type="inferred from homology"/>
<dbReference type="CDD" id="cd17991">
    <property type="entry name" value="DEXHc_TRCF"/>
    <property type="match status" value="1"/>
</dbReference>
<sequence>MVRVNASSLQQLLPLWSAYEPYQELIARLEQGRVHAQVSGLSGSLPTFVAAAITRDLDRPILIVTPGFQEARRMEAEILSFRSDAPVYLLPPRPHVVGDVRAESHEWYARRQKALFEAGRDPRAVLVAPVEAVRQRLVPPPKTQLTLKPGDTLEPAQLADKLVQIGYQREPEVSDEGQFAWRGAIMDIFLPGGPAVRIEWFDIEVDSVRIFDPATQRTVSMEPSVTVGPARELVWSDEARRHAIDRLSLESEEVIKNLQAVGKFDDASRAKERYGRYLHDLAESRSFPGIERYSAAFYRPEAIIQVFSRRPVILYHDLPRILEAWKGLDASDRLEQERRLERGDFLPMEADMVITEDLWTQEFKAHADVSLSLLPHSHGSVGFSLSLTGRPAPRVHAQADLLKSELVRFRKARMKTVLVVRDQESARVMLNQVIDLDLPVREGLGIAGEASVLTGQLSHGFVLAELGLAVLAETELSGRETAPRVARREPRARIRLNELKPGNFVVHVTHGIGRFLGIKTLEIQGQHKDYLHVQYAGEDTLYVPVDQLSLVQKYVGVEGQEPRLSKMGGQEWHRTKEKARASVKEMAEELIRLYAVRESRPGFAFGPDMPWQAEFEAAFPYEETPDQLKAIEEIKRDMERPRPMDRLLCGDVGYGKTEVALRAAFKAIMNGKQVAFLVPTTLLAEQHYMTAKARMAGYPVTVEVLSRFRTPKQQKDILERLKKGQVDLLVGTHRLLAKDVVFQDLGLLIVDEEHRFGVAHKERIKALRENVDVLTLTATPIPRTLHMAMIGIRDMSVIETPPEDRLPVETVVVEYDPALVREAIRRELDRGGQIYYVQNRIMAMDRTVERLMRMFPDLRLAVIHGQMDENRIEDVMARFIDQEYDVLLATNIIESGLDIPNANTLIVEDADRMGLAQLYQLRGRVGRSSRLAYAYFTFKPDKVLTPQAEKRLEAIREFTELGAGYQIALRDLEIRGAGNLLGSEQHGFIASVGFDLYTEMLGQAIRELKGETAQETPDPALEIEVDAYLPDDFVPDPRQKIEVYKRLVSARTLKEVEDLAEEAEDRFGPPPEPVLRLIQLSRVRVLAKELRLTAVGHRRDRLVIRGTGESLIGPDAIRRLASQFPGRLVPASNRAPELGIKMPPKATALDLLDTAQTVLSIMKGDQDGASDQPETCRVVARDRRP</sequence>
<dbReference type="SMART" id="SM00982">
    <property type="entry name" value="TRCF"/>
    <property type="match status" value="1"/>
</dbReference>
<dbReference type="PROSITE" id="PS51192">
    <property type="entry name" value="HELICASE_ATP_BIND_1"/>
    <property type="match status" value="1"/>
</dbReference>
<dbReference type="Pfam" id="PF03461">
    <property type="entry name" value="TRCF"/>
    <property type="match status" value="1"/>
</dbReference>
<feature type="domain" description="Helicase C-terminal" evidence="16">
    <location>
        <begin position="823"/>
        <end position="973"/>
    </location>
</feature>
<name>A0A7Y0L1E0_9FIRM</name>
<dbReference type="SMART" id="SM00487">
    <property type="entry name" value="DEXDc"/>
    <property type="match status" value="1"/>
</dbReference>
<dbReference type="NCBIfam" id="TIGR00580">
    <property type="entry name" value="mfd"/>
    <property type="match status" value="1"/>
</dbReference>
<dbReference type="InterPro" id="IPR003711">
    <property type="entry name" value="CarD-like/TRCF_RID"/>
</dbReference>
<dbReference type="Gene3D" id="3.40.50.11180">
    <property type="match status" value="1"/>
</dbReference>
<dbReference type="GO" id="GO:0005524">
    <property type="term" value="F:ATP binding"/>
    <property type="evidence" value="ECO:0007669"/>
    <property type="project" value="UniProtKB-UniRule"/>
</dbReference>
<dbReference type="GO" id="GO:0016787">
    <property type="term" value="F:hydrolase activity"/>
    <property type="evidence" value="ECO:0007669"/>
    <property type="project" value="UniProtKB-KW"/>
</dbReference>
<dbReference type="InterPro" id="IPR047112">
    <property type="entry name" value="RecG/Mfd"/>
</dbReference>
<dbReference type="InterPro" id="IPR041471">
    <property type="entry name" value="UvrB_inter"/>
</dbReference>
<comment type="similarity">
    <text evidence="10 13">In the N-terminal section; belongs to the UvrB family.</text>
</comment>
<dbReference type="Proteomes" id="UP000533476">
    <property type="component" value="Unassembled WGS sequence"/>
</dbReference>
<feature type="region of interest" description="Disordered" evidence="14">
    <location>
        <begin position="1164"/>
        <end position="1185"/>
    </location>
</feature>
<dbReference type="Pfam" id="PF17757">
    <property type="entry name" value="UvrB_inter"/>
    <property type="match status" value="1"/>
</dbReference>
<gene>
    <name evidence="13 17" type="primary">mfd</name>
    <name evidence="17" type="ORF">HIJ39_03975</name>
</gene>
<dbReference type="InterPro" id="IPR011545">
    <property type="entry name" value="DEAD/DEAH_box_helicase_dom"/>
</dbReference>
<comment type="similarity">
    <text evidence="11 13">In the C-terminal section; belongs to the helicase family. RecG subfamily.</text>
</comment>
<keyword evidence="8 13" id="KW-0238">DNA-binding</keyword>
<dbReference type="SUPFAM" id="SSF52540">
    <property type="entry name" value="P-loop containing nucleoside triphosphate hydrolases"/>
    <property type="match status" value="4"/>
</dbReference>
<dbReference type="EMBL" id="JABBVZ010000008">
    <property type="protein sequence ID" value="NMP21516.1"/>
    <property type="molecule type" value="Genomic_DNA"/>
</dbReference>
<dbReference type="SUPFAM" id="SSF143517">
    <property type="entry name" value="TRCF domain-like"/>
    <property type="match status" value="1"/>
</dbReference>
<dbReference type="GO" id="GO:0005737">
    <property type="term" value="C:cytoplasm"/>
    <property type="evidence" value="ECO:0007669"/>
    <property type="project" value="UniProtKB-SubCell"/>
</dbReference>
<evidence type="ECO:0000256" key="13">
    <source>
        <dbReference type="HAMAP-Rule" id="MF_00969"/>
    </source>
</evidence>
<evidence type="ECO:0000256" key="3">
    <source>
        <dbReference type="ARBA" id="ARBA00022741"/>
    </source>
</evidence>
<dbReference type="InterPro" id="IPR014001">
    <property type="entry name" value="Helicase_ATP-bd"/>
</dbReference>
<evidence type="ECO:0000256" key="11">
    <source>
        <dbReference type="ARBA" id="ARBA00061399"/>
    </source>
</evidence>
<keyword evidence="9 13" id="KW-0234">DNA repair</keyword>
<keyword evidence="18" id="KW-1185">Reference proteome</keyword>
<evidence type="ECO:0000256" key="4">
    <source>
        <dbReference type="ARBA" id="ARBA00022763"/>
    </source>
</evidence>
<dbReference type="SMART" id="SM00490">
    <property type="entry name" value="HELICc"/>
    <property type="match status" value="1"/>
</dbReference>
<dbReference type="PROSITE" id="PS51194">
    <property type="entry name" value="HELICASE_CTER"/>
    <property type="match status" value="1"/>
</dbReference>
<keyword evidence="4 13" id="KW-0227">DNA damage</keyword>
<dbReference type="PANTHER" id="PTHR47964:SF1">
    <property type="entry name" value="ATP-DEPENDENT DNA HELICASE HOMOLOG RECG, CHLOROPLASTIC"/>
    <property type="match status" value="1"/>
</dbReference>
<keyword evidence="2 13" id="KW-0963">Cytoplasm</keyword>
<dbReference type="InterPro" id="IPR036101">
    <property type="entry name" value="CarD-like/TRCF_RID_sf"/>
</dbReference>
<protein>
    <recommendedName>
        <fullName evidence="12 13">Transcription-repair-coupling factor</fullName>
        <shortName evidence="13">TRCF</shortName>
        <ecNumber evidence="13">3.6.4.-</ecNumber>
    </recommendedName>
</protein>
<comment type="function">
    <text evidence="13">Couples transcription and DNA repair by recognizing RNA polymerase (RNAP) stalled at DNA lesions. Mediates ATP-dependent release of RNAP and its truncated transcript from the DNA, and recruitment of nucleotide excision repair machinery to the damaged site.</text>
</comment>
<dbReference type="InterPro" id="IPR001650">
    <property type="entry name" value="Helicase_C-like"/>
</dbReference>
<dbReference type="GO" id="GO:0000716">
    <property type="term" value="P:transcription-coupled nucleotide-excision repair, DNA damage recognition"/>
    <property type="evidence" value="ECO:0007669"/>
    <property type="project" value="UniProtKB-UniRule"/>
</dbReference>
<evidence type="ECO:0000256" key="10">
    <source>
        <dbReference type="ARBA" id="ARBA00061104"/>
    </source>
</evidence>
<dbReference type="Pfam" id="PF00270">
    <property type="entry name" value="DEAD"/>
    <property type="match status" value="1"/>
</dbReference>
<dbReference type="InterPro" id="IPR004576">
    <property type="entry name" value="Mfd"/>
</dbReference>
<reference evidence="17 18" key="1">
    <citation type="submission" date="2020-04" db="EMBL/GenBank/DDBJ databases">
        <authorList>
            <person name="Zhang R."/>
            <person name="Schippers A."/>
        </authorList>
    </citation>
    <scope>NUCLEOTIDE SEQUENCE [LARGE SCALE GENOMIC DNA]</scope>
    <source>
        <strain evidence="17 18">DSM 109850</strain>
    </source>
</reference>
<keyword evidence="7 13" id="KW-0067">ATP-binding</keyword>
<evidence type="ECO:0000256" key="5">
    <source>
        <dbReference type="ARBA" id="ARBA00022801"/>
    </source>
</evidence>
<keyword evidence="5 13" id="KW-0378">Hydrolase</keyword>
<dbReference type="Pfam" id="PF02559">
    <property type="entry name" value="CarD_TRCF_RID"/>
    <property type="match status" value="1"/>
</dbReference>
<evidence type="ECO:0000256" key="12">
    <source>
        <dbReference type="ARBA" id="ARBA00070128"/>
    </source>
</evidence>
<dbReference type="Gene3D" id="2.40.10.170">
    <property type="match status" value="1"/>
</dbReference>
<dbReference type="Pfam" id="PF00271">
    <property type="entry name" value="Helicase_C"/>
    <property type="match status" value="1"/>
</dbReference>
<accession>A0A7Y0L1E0</accession>
<dbReference type="Gene3D" id="3.40.50.300">
    <property type="entry name" value="P-loop containing nucleotide triphosphate hydrolases"/>
    <property type="match status" value="2"/>
</dbReference>
<dbReference type="AlphaFoldDB" id="A0A7Y0L1E0"/>
<dbReference type="GO" id="GO:0006355">
    <property type="term" value="P:regulation of DNA-templated transcription"/>
    <property type="evidence" value="ECO:0007669"/>
    <property type="project" value="UniProtKB-UniRule"/>
</dbReference>
<evidence type="ECO:0000256" key="2">
    <source>
        <dbReference type="ARBA" id="ARBA00022490"/>
    </source>
</evidence>
<dbReference type="HAMAP" id="MF_00969">
    <property type="entry name" value="TRCF"/>
    <property type="match status" value="1"/>
</dbReference>
<dbReference type="FunFam" id="3.40.50.300:FF:000546">
    <property type="entry name" value="Transcription-repair-coupling factor"/>
    <property type="match status" value="1"/>
</dbReference>
<dbReference type="PANTHER" id="PTHR47964">
    <property type="entry name" value="ATP-DEPENDENT DNA HELICASE HOMOLOG RECG, CHLOROPLASTIC"/>
    <property type="match status" value="1"/>
</dbReference>
<dbReference type="GO" id="GO:0003678">
    <property type="term" value="F:DNA helicase activity"/>
    <property type="evidence" value="ECO:0007669"/>
    <property type="project" value="TreeGrafter"/>
</dbReference>
<dbReference type="InterPro" id="IPR005118">
    <property type="entry name" value="TRCF_C"/>
</dbReference>
<keyword evidence="3 13" id="KW-0547">Nucleotide-binding</keyword>
<feature type="domain" description="Helicase ATP-binding" evidence="15">
    <location>
        <begin position="637"/>
        <end position="798"/>
    </location>
</feature>
<dbReference type="RefSeq" id="WP_169096943.1">
    <property type="nucleotide sequence ID" value="NZ_JABBVZ010000008.1"/>
</dbReference>
<dbReference type="Gene3D" id="3.90.1150.50">
    <property type="entry name" value="Transcription-repair-coupling factor, D7 domain"/>
    <property type="match status" value="1"/>
</dbReference>
<dbReference type="InterPro" id="IPR037235">
    <property type="entry name" value="TRCF-like_C_D7"/>
</dbReference>
<evidence type="ECO:0000256" key="9">
    <source>
        <dbReference type="ARBA" id="ARBA00023204"/>
    </source>
</evidence>
<comment type="caution">
    <text evidence="17">The sequence shown here is derived from an EMBL/GenBank/DDBJ whole genome shotgun (WGS) entry which is preliminary data.</text>
</comment>
<evidence type="ECO:0000256" key="14">
    <source>
        <dbReference type="SAM" id="MobiDB-lite"/>
    </source>
</evidence>
<dbReference type="GO" id="GO:0003684">
    <property type="term" value="F:damaged DNA binding"/>
    <property type="evidence" value="ECO:0007669"/>
    <property type="project" value="InterPro"/>
</dbReference>
<evidence type="ECO:0000259" key="16">
    <source>
        <dbReference type="PROSITE" id="PS51194"/>
    </source>
</evidence>
<dbReference type="Gene3D" id="3.30.2060.10">
    <property type="entry name" value="Penicillin-binding protein 1b domain"/>
    <property type="match status" value="1"/>
</dbReference>
<evidence type="ECO:0000256" key="8">
    <source>
        <dbReference type="ARBA" id="ARBA00023125"/>
    </source>
</evidence>